<evidence type="ECO:0000256" key="2">
    <source>
        <dbReference type="ARBA" id="ARBA00006602"/>
    </source>
</evidence>
<dbReference type="InterPro" id="IPR038495">
    <property type="entry name" value="ATPase_E_C"/>
</dbReference>
<evidence type="ECO:0000256" key="3">
    <source>
        <dbReference type="ARBA" id="ARBA00016507"/>
    </source>
</evidence>
<keyword evidence="9" id="KW-0282">Flagellum</keyword>
<evidence type="ECO:0000256" key="1">
    <source>
        <dbReference type="ARBA" id="ARBA00003041"/>
    </source>
</evidence>
<dbReference type="InParanoid" id="A0A5C7EK33"/>
<dbReference type="Pfam" id="PF02108">
    <property type="entry name" value="FliH"/>
    <property type="match status" value="1"/>
</dbReference>
<evidence type="ECO:0000313" key="10">
    <source>
        <dbReference type="Proteomes" id="UP000321201"/>
    </source>
</evidence>
<dbReference type="Gene3D" id="3.30.2320.30">
    <property type="entry name" value="ATP synthase, E subunit, C-terminal"/>
    <property type="match status" value="1"/>
</dbReference>
<protein>
    <recommendedName>
        <fullName evidence="3">Flagellar assembly protein FliH</fullName>
    </recommendedName>
</protein>
<gene>
    <name evidence="9" type="ORF">FR698_08475</name>
</gene>
<dbReference type="EMBL" id="VPFL01000010">
    <property type="protein sequence ID" value="TXF11807.1"/>
    <property type="molecule type" value="Genomic_DNA"/>
</dbReference>
<dbReference type="GO" id="GO:0044781">
    <property type="term" value="P:bacterial-type flagellum organization"/>
    <property type="evidence" value="ECO:0007669"/>
    <property type="project" value="UniProtKB-KW"/>
</dbReference>
<evidence type="ECO:0000259" key="8">
    <source>
        <dbReference type="Pfam" id="PF02108"/>
    </source>
</evidence>
<dbReference type="RefSeq" id="WP_147799770.1">
    <property type="nucleotide sequence ID" value="NZ_VPFL01000010.1"/>
</dbReference>
<dbReference type="InterPro" id="IPR051472">
    <property type="entry name" value="T3SS_Stator/FliH"/>
</dbReference>
<dbReference type="Proteomes" id="UP000321201">
    <property type="component" value="Unassembled WGS sequence"/>
</dbReference>
<comment type="function">
    <text evidence="1">Needed for flagellar regrowth and assembly.</text>
</comment>
<accession>A0A5C7EK33</accession>
<keyword evidence="7" id="KW-1006">Bacterial flagellum protein export</keyword>
<comment type="similarity">
    <text evidence="2">Belongs to the FliH family.</text>
</comment>
<evidence type="ECO:0000256" key="7">
    <source>
        <dbReference type="ARBA" id="ARBA00023225"/>
    </source>
</evidence>
<sequence length="202" mass="22010">MSGIIPKERLSAFQRWELGHFNEARTEDPPVKLPTAEELERLHQSARDEGYAAGYAEGRNDVRAHAERLKALGDAWAGALARFDEEVAEALTRLALDIASQVVRAALTVRPELVTAVVKEAIASLPHPGGHPRLLLHPDDAALVRAHLGNELDHGGWKVVEDPAIERGGCRVESAATSVDATLATRWERVAAALQDEKAWSQ</sequence>
<keyword evidence="4" id="KW-0813">Transport</keyword>
<name>A0A5C7EK33_9PROT</name>
<dbReference type="AlphaFoldDB" id="A0A5C7EK33"/>
<keyword evidence="6" id="KW-0653">Protein transport</keyword>
<dbReference type="OrthoDB" id="5296952at2"/>
<organism evidence="9 10">
    <name type="scientific">Pelomicrobium methylotrophicum</name>
    <dbReference type="NCBI Taxonomy" id="2602750"/>
    <lineage>
        <taxon>Bacteria</taxon>
        <taxon>Pseudomonadati</taxon>
        <taxon>Pseudomonadota</taxon>
        <taxon>Hydrogenophilia</taxon>
        <taxon>Hydrogenophilia incertae sedis</taxon>
        <taxon>Pelomicrobium</taxon>
    </lineage>
</organism>
<proteinExistence type="inferred from homology"/>
<dbReference type="InterPro" id="IPR018035">
    <property type="entry name" value="Flagellar_FliH/T3SS_HrpE"/>
</dbReference>
<keyword evidence="10" id="KW-1185">Reference proteome</keyword>
<dbReference type="GO" id="GO:0005829">
    <property type="term" value="C:cytosol"/>
    <property type="evidence" value="ECO:0007669"/>
    <property type="project" value="TreeGrafter"/>
</dbReference>
<reference evidence="9 10" key="1">
    <citation type="submission" date="2019-08" db="EMBL/GenBank/DDBJ databases">
        <title>Pelomicrobium methylotrophicum gen. nov., sp. nov. a moderately thermophilic, facultatively anaerobic, lithoautotrophic and methylotrophic bacterium isolated from a terrestrial mud volcano.</title>
        <authorList>
            <person name="Slobodkina G.B."/>
            <person name="Merkel A.Y."/>
            <person name="Slobodkin A.I."/>
        </authorList>
    </citation>
    <scope>NUCLEOTIDE SEQUENCE [LARGE SCALE GENOMIC DNA]</scope>
    <source>
        <strain evidence="9 10">SM250</strain>
    </source>
</reference>
<evidence type="ECO:0000256" key="5">
    <source>
        <dbReference type="ARBA" id="ARBA00022795"/>
    </source>
</evidence>
<comment type="caution">
    <text evidence="9">The sequence shown here is derived from an EMBL/GenBank/DDBJ whole genome shotgun (WGS) entry which is preliminary data.</text>
</comment>
<dbReference type="GO" id="GO:0015031">
    <property type="term" value="P:protein transport"/>
    <property type="evidence" value="ECO:0007669"/>
    <property type="project" value="UniProtKB-KW"/>
</dbReference>
<keyword evidence="9" id="KW-0969">Cilium</keyword>
<dbReference type="PANTHER" id="PTHR34982">
    <property type="entry name" value="YOP PROTEINS TRANSLOCATION PROTEIN L"/>
    <property type="match status" value="1"/>
</dbReference>
<feature type="domain" description="Flagellar assembly protein FliH/Type III secretion system HrpE" evidence="8">
    <location>
        <begin position="64"/>
        <end position="190"/>
    </location>
</feature>
<keyword evidence="9" id="KW-0966">Cell projection</keyword>
<keyword evidence="5" id="KW-1005">Bacterial flagellum biogenesis</keyword>
<evidence type="ECO:0000313" key="9">
    <source>
        <dbReference type="EMBL" id="TXF11807.1"/>
    </source>
</evidence>
<evidence type="ECO:0000256" key="6">
    <source>
        <dbReference type="ARBA" id="ARBA00022927"/>
    </source>
</evidence>
<dbReference type="PANTHER" id="PTHR34982:SF1">
    <property type="entry name" value="FLAGELLAR ASSEMBLY PROTEIN FLIH"/>
    <property type="match status" value="1"/>
</dbReference>
<evidence type="ECO:0000256" key="4">
    <source>
        <dbReference type="ARBA" id="ARBA00022448"/>
    </source>
</evidence>